<evidence type="ECO:0000313" key="3">
    <source>
        <dbReference type="WBParaSite" id="HPBE_0001367701-mRNA-1"/>
    </source>
</evidence>
<name>A0A183FYF7_HELPZ</name>
<gene>
    <name evidence="1" type="ORF">HPBE_LOCUS13678</name>
</gene>
<protein>
    <submittedName>
        <fullName evidence="1 3">Uncharacterized protein</fullName>
    </submittedName>
</protein>
<proteinExistence type="predicted"/>
<sequence length="85" mass="9593">MRYTIKCLLQVEESKMQRFLFLAMSFYKKTNSINGVDGATAGYGATLVGGKPDDLANTIRSNIFILCESNRIGRRLAWLMTQIKI</sequence>
<keyword evidence="2" id="KW-1185">Reference proteome</keyword>
<dbReference type="Proteomes" id="UP000050761">
    <property type="component" value="Unassembled WGS sequence"/>
</dbReference>
<evidence type="ECO:0000313" key="2">
    <source>
        <dbReference type="Proteomes" id="UP000050761"/>
    </source>
</evidence>
<accession>A0A183FYF7</accession>
<dbReference type="WBParaSite" id="HPBE_0001367701-mRNA-1">
    <property type="protein sequence ID" value="HPBE_0001367701-mRNA-1"/>
    <property type="gene ID" value="HPBE_0001367701"/>
</dbReference>
<dbReference type="EMBL" id="UZAH01028023">
    <property type="protein sequence ID" value="VDO97031.1"/>
    <property type="molecule type" value="Genomic_DNA"/>
</dbReference>
<reference evidence="1 2" key="1">
    <citation type="submission" date="2018-11" db="EMBL/GenBank/DDBJ databases">
        <authorList>
            <consortium name="Pathogen Informatics"/>
        </authorList>
    </citation>
    <scope>NUCLEOTIDE SEQUENCE [LARGE SCALE GENOMIC DNA]</scope>
</reference>
<organism evidence="2 3">
    <name type="scientific">Heligmosomoides polygyrus</name>
    <name type="common">Parasitic roundworm</name>
    <dbReference type="NCBI Taxonomy" id="6339"/>
    <lineage>
        <taxon>Eukaryota</taxon>
        <taxon>Metazoa</taxon>
        <taxon>Ecdysozoa</taxon>
        <taxon>Nematoda</taxon>
        <taxon>Chromadorea</taxon>
        <taxon>Rhabditida</taxon>
        <taxon>Rhabditina</taxon>
        <taxon>Rhabditomorpha</taxon>
        <taxon>Strongyloidea</taxon>
        <taxon>Heligmosomidae</taxon>
        <taxon>Heligmosomoides</taxon>
    </lineage>
</organism>
<accession>A0A3P7Z9I9</accession>
<evidence type="ECO:0000313" key="1">
    <source>
        <dbReference type="EMBL" id="VDO97031.1"/>
    </source>
</evidence>
<dbReference type="AlphaFoldDB" id="A0A183FYF7"/>
<reference evidence="3" key="2">
    <citation type="submission" date="2019-09" db="UniProtKB">
        <authorList>
            <consortium name="WormBaseParasite"/>
        </authorList>
    </citation>
    <scope>IDENTIFICATION</scope>
</reference>